<evidence type="ECO:0000256" key="4">
    <source>
        <dbReference type="ARBA" id="ARBA00014106"/>
    </source>
</evidence>
<dbReference type="GO" id="GO:0005737">
    <property type="term" value="C:cytoplasm"/>
    <property type="evidence" value="ECO:0007669"/>
    <property type="project" value="UniProtKB-SubCell"/>
</dbReference>
<dbReference type="Proteomes" id="UP001303889">
    <property type="component" value="Unassembled WGS sequence"/>
</dbReference>
<evidence type="ECO:0000313" key="13">
    <source>
        <dbReference type="EMBL" id="KAK3903147.1"/>
    </source>
</evidence>
<evidence type="ECO:0000256" key="6">
    <source>
        <dbReference type="ARBA" id="ARBA00022490"/>
    </source>
</evidence>
<evidence type="ECO:0000256" key="8">
    <source>
        <dbReference type="ARBA" id="ARBA00023122"/>
    </source>
</evidence>
<dbReference type="InterPro" id="IPR046342">
    <property type="entry name" value="CBS_dom_sf"/>
</dbReference>
<dbReference type="GO" id="GO:0004865">
    <property type="term" value="F:protein serine/threonine phosphatase inhibitor activity"/>
    <property type="evidence" value="ECO:0007669"/>
    <property type="project" value="TreeGrafter"/>
</dbReference>
<evidence type="ECO:0000256" key="10">
    <source>
        <dbReference type="PROSITE-ProRule" id="PRU00703"/>
    </source>
</evidence>
<sequence length="513" mass="55060">MDSDAAAKGTGSAATSSSSSSLAAASSAPMERNNSQSSTHKPGHLAAHRQSFVENQRYPPPSPRDRRHPSFTQQALLDLMNHPPSNRHPNPRYAGRDWRDVGVGELAVPEDVRWADLDLSVQDATMLLLKQNPTNVVLVRETPSSKTAFTTFDYTDLNAYLLVVVGLANPDEEHVGLYNEISKKAQAQEDIPLREIQSLSRKEELVALPADATLDRAVEAFGSGIHRILIISETGDVIGVLTQLRLIEFFWNEAVNFPAIERLYVSLLRDLQIGTHQTIAINLDRPLTEALLLMHNEGLTSIAVVDQGLNVVGNISTVDVKHLTHAASLPLLKSSCMNFISVILSERGMEHGRDSFPVFHVNPYSTLGHTVAKLVATKSHRMWVVESASPSPSAPATPLLQPSQPAGALPTAVGAVGSPPLSSVLIPPPAAASPQSPLQSQASFAAATVIPGGLPGARLSGRLTGVVSMTDILNLFAKSSGLRPSDPSEQRARRRRSSSSSVRPSLDSARPTL</sequence>
<dbReference type="Gene3D" id="3.10.580.10">
    <property type="entry name" value="CBS-domain"/>
    <property type="match status" value="2"/>
</dbReference>
<evidence type="ECO:0000256" key="5">
    <source>
        <dbReference type="ARBA" id="ARBA00020584"/>
    </source>
</evidence>
<feature type="domain" description="CBS" evidence="12">
    <location>
        <begin position="274"/>
        <end position="331"/>
    </location>
</feature>
<evidence type="ECO:0000256" key="1">
    <source>
        <dbReference type="ARBA" id="ARBA00002656"/>
    </source>
</evidence>
<feature type="compositionally biased region" description="Low complexity" evidence="11">
    <location>
        <begin position="1"/>
        <end position="28"/>
    </location>
</feature>
<comment type="similarity">
    <text evidence="3 9">Belongs to the SDS23 family.</text>
</comment>
<dbReference type="SMART" id="SM00116">
    <property type="entry name" value="CBS"/>
    <property type="match status" value="2"/>
</dbReference>
<comment type="caution">
    <text evidence="13">The sequence shown here is derived from an EMBL/GenBank/DDBJ whole genome shotgun (WGS) entry which is preliminary data.</text>
</comment>
<dbReference type="PIRSF" id="PIRSF018148">
    <property type="entry name" value="UCP018148_CBS_YBR214w"/>
    <property type="match status" value="1"/>
</dbReference>
<reference evidence="13" key="2">
    <citation type="submission" date="2023-05" db="EMBL/GenBank/DDBJ databases">
        <authorList>
            <consortium name="Lawrence Berkeley National Laboratory"/>
            <person name="Steindorff A."/>
            <person name="Hensen N."/>
            <person name="Bonometti L."/>
            <person name="Westerberg I."/>
            <person name="Brannstrom I.O."/>
            <person name="Guillou S."/>
            <person name="Cros-Aarteil S."/>
            <person name="Calhoun S."/>
            <person name="Haridas S."/>
            <person name="Kuo A."/>
            <person name="Mondo S."/>
            <person name="Pangilinan J."/>
            <person name="Riley R."/>
            <person name="Labutti K."/>
            <person name="Andreopoulos B."/>
            <person name="Lipzen A."/>
            <person name="Chen C."/>
            <person name="Yanf M."/>
            <person name="Daum C."/>
            <person name="Ng V."/>
            <person name="Clum A."/>
            <person name="Ohm R."/>
            <person name="Martin F."/>
            <person name="Silar P."/>
            <person name="Natvig D."/>
            <person name="Lalanne C."/>
            <person name="Gautier V."/>
            <person name="Ament-Velasquez S.L."/>
            <person name="Kruys A."/>
            <person name="Hutchinson M.I."/>
            <person name="Powell A.J."/>
            <person name="Barry K."/>
            <person name="Miller A.N."/>
            <person name="Grigoriev I.V."/>
            <person name="Debuchy R."/>
            <person name="Gladieux P."/>
            <person name="Thoren M.H."/>
            <person name="Johannesson H."/>
        </authorList>
    </citation>
    <scope>NUCLEOTIDE SEQUENCE</scope>
    <source>
        <strain evidence="13">CBS 103.79</strain>
    </source>
</reference>
<evidence type="ECO:0000256" key="11">
    <source>
        <dbReference type="SAM" id="MobiDB-lite"/>
    </source>
</evidence>
<dbReference type="InterPro" id="IPR016711">
    <property type="entry name" value="Ssd23"/>
</dbReference>
<dbReference type="InterPro" id="IPR000644">
    <property type="entry name" value="CBS_dom"/>
</dbReference>
<comment type="function">
    <text evidence="1 9">Involved in DNA replication and cell separation.</text>
</comment>
<dbReference type="SUPFAM" id="SSF54631">
    <property type="entry name" value="CBS-domain pair"/>
    <property type="match status" value="2"/>
</dbReference>
<keyword evidence="7" id="KW-0677">Repeat</keyword>
<evidence type="ECO:0000256" key="7">
    <source>
        <dbReference type="ARBA" id="ARBA00022737"/>
    </source>
</evidence>
<feature type="region of interest" description="Disordered" evidence="11">
    <location>
        <begin position="392"/>
        <end position="413"/>
    </location>
</feature>
<feature type="region of interest" description="Disordered" evidence="11">
    <location>
        <begin position="1"/>
        <end position="48"/>
    </location>
</feature>
<keyword evidence="8 10" id="KW-0129">CBS domain</keyword>
<dbReference type="AlphaFoldDB" id="A0AAN6MNE7"/>
<keyword evidence="6 9" id="KW-0963">Cytoplasm</keyword>
<dbReference type="GO" id="GO:0042149">
    <property type="term" value="P:cellular response to glucose starvation"/>
    <property type="evidence" value="ECO:0007669"/>
    <property type="project" value="UniProtKB-UniRule"/>
</dbReference>
<dbReference type="PROSITE" id="PS51371">
    <property type="entry name" value="CBS"/>
    <property type="match status" value="2"/>
</dbReference>
<protein>
    <recommendedName>
        <fullName evidence="4">Protein SDS23</fullName>
    </recommendedName>
    <alternativeName>
        <fullName evidence="5">Protein sds23</fullName>
    </alternativeName>
</protein>
<name>A0AAN6MNE7_9PEZI</name>
<evidence type="ECO:0000256" key="3">
    <source>
        <dbReference type="ARBA" id="ARBA00006624"/>
    </source>
</evidence>
<reference evidence="13" key="1">
    <citation type="journal article" date="2023" name="Mol. Phylogenet. Evol.">
        <title>Genome-scale phylogeny and comparative genomics of the fungal order Sordariales.</title>
        <authorList>
            <person name="Hensen N."/>
            <person name="Bonometti L."/>
            <person name="Westerberg I."/>
            <person name="Brannstrom I.O."/>
            <person name="Guillou S."/>
            <person name="Cros-Aarteil S."/>
            <person name="Calhoun S."/>
            <person name="Haridas S."/>
            <person name="Kuo A."/>
            <person name="Mondo S."/>
            <person name="Pangilinan J."/>
            <person name="Riley R."/>
            <person name="LaButti K."/>
            <person name="Andreopoulos B."/>
            <person name="Lipzen A."/>
            <person name="Chen C."/>
            <person name="Yan M."/>
            <person name="Daum C."/>
            <person name="Ng V."/>
            <person name="Clum A."/>
            <person name="Steindorff A."/>
            <person name="Ohm R.A."/>
            <person name="Martin F."/>
            <person name="Silar P."/>
            <person name="Natvig D.O."/>
            <person name="Lalanne C."/>
            <person name="Gautier V."/>
            <person name="Ament-Velasquez S.L."/>
            <person name="Kruys A."/>
            <person name="Hutchinson M.I."/>
            <person name="Powell A.J."/>
            <person name="Barry K."/>
            <person name="Miller A.N."/>
            <person name="Grigoriev I.V."/>
            <person name="Debuchy R."/>
            <person name="Gladieux P."/>
            <person name="Hiltunen Thoren M."/>
            <person name="Johannesson H."/>
        </authorList>
    </citation>
    <scope>NUCLEOTIDE SEQUENCE</scope>
    <source>
        <strain evidence="13">CBS 103.79</strain>
    </source>
</reference>
<keyword evidence="14" id="KW-1185">Reference proteome</keyword>
<comment type="subcellular location">
    <subcellularLocation>
        <location evidence="2 9">Cytoplasm</location>
    </subcellularLocation>
</comment>
<dbReference type="Pfam" id="PF00571">
    <property type="entry name" value="CBS"/>
    <property type="match status" value="2"/>
</dbReference>
<feature type="compositionally biased region" description="Low complexity" evidence="11">
    <location>
        <begin position="498"/>
        <end position="513"/>
    </location>
</feature>
<evidence type="ECO:0000313" key="14">
    <source>
        <dbReference type="Proteomes" id="UP001303889"/>
    </source>
</evidence>
<dbReference type="InterPro" id="IPR050511">
    <property type="entry name" value="AMPK_gamma/SDS23_families"/>
</dbReference>
<evidence type="ECO:0000256" key="2">
    <source>
        <dbReference type="ARBA" id="ARBA00004496"/>
    </source>
</evidence>
<feature type="domain" description="CBS" evidence="12">
    <location>
        <begin position="199"/>
        <end position="259"/>
    </location>
</feature>
<feature type="region of interest" description="Disordered" evidence="11">
    <location>
        <begin position="478"/>
        <end position="513"/>
    </location>
</feature>
<gene>
    <name evidence="13" type="ORF">C8A05DRAFT_33114</name>
</gene>
<dbReference type="GO" id="GO:0030071">
    <property type="term" value="P:regulation of mitotic metaphase/anaphase transition"/>
    <property type="evidence" value="ECO:0007669"/>
    <property type="project" value="InterPro"/>
</dbReference>
<proteinExistence type="inferred from homology"/>
<accession>A0AAN6MNE7</accession>
<dbReference type="EMBL" id="MU855466">
    <property type="protein sequence ID" value="KAK3903147.1"/>
    <property type="molecule type" value="Genomic_DNA"/>
</dbReference>
<organism evidence="13 14">
    <name type="scientific">Staphylotrichum tortipilum</name>
    <dbReference type="NCBI Taxonomy" id="2831512"/>
    <lineage>
        <taxon>Eukaryota</taxon>
        <taxon>Fungi</taxon>
        <taxon>Dikarya</taxon>
        <taxon>Ascomycota</taxon>
        <taxon>Pezizomycotina</taxon>
        <taxon>Sordariomycetes</taxon>
        <taxon>Sordariomycetidae</taxon>
        <taxon>Sordariales</taxon>
        <taxon>Chaetomiaceae</taxon>
        <taxon>Staphylotrichum</taxon>
    </lineage>
</organism>
<feature type="compositionally biased region" description="Low complexity" evidence="11">
    <location>
        <begin position="392"/>
        <end position="403"/>
    </location>
</feature>
<evidence type="ECO:0000259" key="12">
    <source>
        <dbReference type="PROSITE" id="PS51371"/>
    </source>
</evidence>
<dbReference type="PANTHER" id="PTHR13780">
    <property type="entry name" value="AMP-ACTIVATED PROTEIN KINASE, GAMMA REGULATORY SUBUNIT"/>
    <property type="match status" value="1"/>
</dbReference>
<dbReference type="CDD" id="cd02205">
    <property type="entry name" value="CBS_pair_SF"/>
    <property type="match status" value="1"/>
</dbReference>
<evidence type="ECO:0000256" key="9">
    <source>
        <dbReference type="PIRNR" id="PIRNR018148"/>
    </source>
</evidence>
<dbReference type="PANTHER" id="PTHR13780:SF36">
    <property type="entry name" value="CBS DOMAIN-CONTAINING PROTEIN"/>
    <property type="match status" value="1"/>
</dbReference>